<sequence length="137" mass="15377">MLIPSCLCVPQCSVMAMCIAGELGPSLDNVFIPFELVTVGYFLLHARVIVVVVFCVYPTVRFVPLPMTHLRPVIGTLTMRVVANFLTYLPCFRLSRYIYILFLLVLSAPLWALRPLPTFCFSFVVLVTIVIISFALC</sequence>
<organism evidence="2">
    <name type="scientific">Trypanosoma congolense (strain IL3000)</name>
    <dbReference type="NCBI Taxonomy" id="1068625"/>
    <lineage>
        <taxon>Eukaryota</taxon>
        <taxon>Discoba</taxon>
        <taxon>Euglenozoa</taxon>
        <taxon>Kinetoplastea</taxon>
        <taxon>Metakinetoplastina</taxon>
        <taxon>Trypanosomatida</taxon>
        <taxon>Trypanosomatidae</taxon>
        <taxon>Trypanosoma</taxon>
        <taxon>Nannomonas</taxon>
    </lineage>
</organism>
<reference evidence="2" key="1">
    <citation type="journal article" date="2012" name="Proc. Natl. Acad. Sci. U.S.A.">
        <title>Antigenic diversity is generated by distinct evolutionary mechanisms in African trypanosome species.</title>
        <authorList>
            <person name="Jackson A.P."/>
            <person name="Berry A."/>
            <person name="Aslett M."/>
            <person name="Allison H.C."/>
            <person name="Burton P."/>
            <person name="Vavrova-Anderson J."/>
            <person name="Brown R."/>
            <person name="Browne H."/>
            <person name="Corton N."/>
            <person name="Hauser H."/>
            <person name="Gamble J."/>
            <person name="Gilderthorp R."/>
            <person name="Marcello L."/>
            <person name="McQuillan J."/>
            <person name="Otto T.D."/>
            <person name="Quail M.A."/>
            <person name="Sanders M.J."/>
            <person name="van Tonder A."/>
            <person name="Ginger M.L."/>
            <person name="Field M.C."/>
            <person name="Barry J.D."/>
            <person name="Hertz-Fowler C."/>
            <person name="Berriman M."/>
        </authorList>
    </citation>
    <scope>NUCLEOTIDE SEQUENCE</scope>
    <source>
        <strain evidence="2">IL3000</strain>
    </source>
</reference>
<keyword evidence="1" id="KW-0812">Transmembrane</keyword>
<feature type="transmembrane region" description="Helical" evidence="1">
    <location>
        <begin position="119"/>
        <end position="136"/>
    </location>
</feature>
<dbReference type="VEuPathDB" id="TriTrypDB:TcIL3000_3_900"/>
<accession>G0UJW0</accession>
<protein>
    <submittedName>
        <fullName evidence="2">Uncharacterized protein TCIL3000_3_900</fullName>
    </submittedName>
</protein>
<name>G0UJW0_TRYCI</name>
<dbReference type="AlphaFoldDB" id="G0UJW0"/>
<keyword evidence="1" id="KW-1133">Transmembrane helix</keyword>
<evidence type="ECO:0000256" key="1">
    <source>
        <dbReference type="SAM" id="Phobius"/>
    </source>
</evidence>
<keyword evidence="1" id="KW-0472">Membrane</keyword>
<gene>
    <name evidence="2" type="ORF">TCIL3000_3_900</name>
</gene>
<proteinExistence type="predicted"/>
<feature type="transmembrane region" description="Helical" evidence="1">
    <location>
        <begin position="36"/>
        <end position="57"/>
    </location>
</feature>
<evidence type="ECO:0000313" key="2">
    <source>
        <dbReference type="EMBL" id="CCC89665.1"/>
    </source>
</evidence>
<dbReference type="EMBL" id="HE575316">
    <property type="protein sequence ID" value="CCC89665.1"/>
    <property type="molecule type" value="Genomic_DNA"/>
</dbReference>